<dbReference type="Pfam" id="PF05932">
    <property type="entry name" value="CesT"/>
    <property type="match status" value="1"/>
</dbReference>
<dbReference type="RefSeq" id="WP_011398879.1">
    <property type="nucleotide sequence ID" value="NC_007645.1"/>
</dbReference>
<dbReference type="CDD" id="cd16364">
    <property type="entry name" value="T3SC_I-like"/>
    <property type="match status" value="1"/>
</dbReference>
<reference evidence="2 3" key="1">
    <citation type="journal article" date="2005" name="Nucleic Acids Res.">
        <title>Genomic blueprint of Hahella chejuensis, a marine microbe producing an algicidal agent.</title>
        <authorList>
            <person name="Jeong H."/>
            <person name="Yim J.H."/>
            <person name="Lee C."/>
            <person name="Choi S.-H."/>
            <person name="Park Y.K."/>
            <person name="Yoon S.H."/>
            <person name="Hur C.-G."/>
            <person name="Kang H.-Y."/>
            <person name="Kim D."/>
            <person name="Lee H.H."/>
            <person name="Park K.H."/>
            <person name="Park S.-H."/>
            <person name="Park H.-S."/>
            <person name="Lee H.K."/>
            <person name="Oh T.K."/>
            <person name="Kim J.F."/>
        </authorList>
    </citation>
    <scope>NUCLEOTIDE SEQUENCE [LARGE SCALE GENOMIC DNA]</scope>
    <source>
        <strain evidence="2 3">KCTC 2396</strain>
    </source>
</reference>
<evidence type="ECO:0000313" key="3">
    <source>
        <dbReference type="Proteomes" id="UP000000238"/>
    </source>
</evidence>
<evidence type="ECO:0000313" key="2">
    <source>
        <dbReference type="EMBL" id="ABC31814.1"/>
    </source>
</evidence>
<dbReference type="GO" id="GO:0030254">
    <property type="term" value="P:protein secretion by the type III secretion system"/>
    <property type="evidence" value="ECO:0007669"/>
    <property type="project" value="InterPro"/>
</dbReference>
<feature type="compositionally biased region" description="Polar residues" evidence="1">
    <location>
        <begin position="149"/>
        <end position="160"/>
    </location>
</feature>
<dbReference type="SUPFAM" id="SSF69635">
    <property type="entry name" value="Type III secretory system chaperone-like"/>
    <property type="match status" value="1"/>
</dbReference>
<dbReference type="Proteomes" id="UP000000238">
    <property type="component" value="Chromosome"/>
</dbReference>
<dbReference type="Gene3D" id="3.30.1460.10">
    <property type="match status" value="1"/>
</dbReference>
<dbReference type="HOGENOM" id="CLU_1649750_0_0_6"/>
<keyword evidence="3" id="KW-1185">Reference proteome</keyword>
<dbReference type="KEGG" id="hch:HCH_05134"/>
<dbReference type="InterPro" id="IPR010261">
    <property type="entry name" value="Tir_chaperone"/>
</dbReference>
<proteinExistence type="predicted"/>
<sequence length="160" mass="18049">MNIDTLIADLAKQLQLEDSLQLDEHGYLSLEVNDTLVVNLQWHAADEHLIIFSPLFKLPDDSEEPETLRKQNTLLKMLLGANLFWQETKGGTLSLDNDSGWLWLMDKYPFSVIAPAGVLSQRLLQHIETVKAYAEKGPEPAPARKQVGDDSQVNNQWIQG</sequence>
<dbReference type="OrthoDB" id="8656820at2"/>
<dbReference type="STRING" id="349521.HCH_05134"/>
<feature type="region of interest" description="Disordered" evidence="1">
    <location>
        <begin position="136"/>
        <end position="160"/>
    </location>
</feature>
<evidence type="ECO:0000256" key="1">
    <source>
        <dbReference type="SAM" id="MobiDB-lite"/>
    </source>
</evidence>
<gene>
    <name evidence="2" type="ordered locus">HCH_05134</name>
</gene>
<accession>Q2SC10</accession>
<name>Q2SC10_HAHCH</name>
<protein>
    <submittedName>
        <fullName evidence="2">Uncharacterized protein</fullName>
    </submittedName>
</protein>
<dbReference type="AlphaFoldDB" id="Q2SC10"/>
<dbReference type="EMBL" id="CP000155">
    <property type="protein sequence ID" value="ABC31814.1"/>
    <property type="molecule type" value="Genomic_DNA"/>
</dbReference>
<organism evidence="2 3">
    <name type="scientific">Hahella chejuensis (strain KCTC 2396)</name>
    <dbReference type="NCBI Taxonomy" id="349521"/>
    <lineage>
        <taxon>Bacteria</taxon>
        <taxon>Pseudomonadati</taxon>
        <taxon>Pseudomonadota</taxon>
        <taxon>Gammaproteobacteria</taxon>
        <taxon>Oceanospirillales</taxon>
        <taxon>Hahellaceae</taxon>
        <taxon>Hahella</taxon>
    </lineage>
</organism>